<dbReference type="InterPro" id="IPR002657">
    <property type="entry name" value="BilAc:Na_symport/Acr3"/>
</dbReference>
<keyword evidence="6 8" id="KW-1133">Transmembrane helix</keyword>
<dbReference type="PANTHER" id="PTHR43057">
    <property type="entry name" value="ARSENITE EFFLUX TRANSPORTER"/>
    <property type="match status" value="1"/>
</dbReference>
<evidence type="ECO:0000256" key="3">
    <source>
        <dbReference type="ARBA" id="ARBA00022448"/>
    </source>
</evidence>
<keyword evidence="4" id="KW-1003">Cell membrane</keyword>
<keyword evidence="3" id="KW-0813">Transport</keyword>
<name>A0A511ZAP9_9BACL</name>
<dbReference type="PANTHER" id="PTHR43057:SF1">
    <property type="entry name" value="ARSENICAL-RESISTANCE PROTEIN 3"/>
    <property type="match status" value="1"/>
</dbReference>
<evidence type="ECO:0000256" key="2">
    <source>
        <dbReference type="ARBA" id="ARBA00010110"/>
    </source>
</evidence>
<organism evidence="9 10">
    <name type="scientific">Sporosarcina luteola</name>
    <dbReference type="NCBI Taxonomy" id="582850"/>
    <lineage>
        <taxon>Bacteria</taxon>
        <taxon>Bacillati</taxon>
        <taxon>Bacillota</taxon>
        <taxon>Bacilli</taxon>
        <taxon>Bacillales</taxon>
        <taxon>Caryophanaceae</taxon>
        <taxon>Sporosarcina</taxon>
    </lineage>
</organism>
<dbReference type="RefSeq" id="WP_147059416.1">
    <property type="nucleotide sequence ID" value="NZ_BJYL01000038.1"/>
</dbReference>
<gene>
    <name evidence="9" type="ORF">SLU01_28200</name>
</gene>
<feature type="transmembrane region" description="Helical" evidence="8">
    <location>
        <begin position="167"/>
        <end position="186"/>
    </location>
</feature>
<dbReference type="EMBL" id="BJYL01000038">
    <property type="protein sequence ID" value="GEN84508.1"/>
    <property type="molecule type" value="Genomic_DNA"/>
</dbReference>
<evidence type="ECO:0000256" key="1">
    <source>
        <dbReference type="ARBA" id="ARBA00004651"/>
    </source>
</evidence>
<comment type="caution">
    <text evidence="9">The sequence shown here is derived from an EMBL/GenBank/DDBJ whole genome shotgun (WGS) entry which is preliminary data.</text>
</comment>
<dbReference type="GO" id="GO:0005886">
    <property type="term" value="C:plasma membrane"/>
    <property type="evidence" value="ECO:0007669"/>
    <property type="project" value="UniProtKB-SubCell"/>
</dbReference>
<feature type="transmembrane region" description="Helical" evidence="8">
    <location>
        <begin position="69"/>
        <end position="88"/>
    </location>
</feature>
<comment type="similarity">
    <text evidence="2">Belongs to the arsenical resistance-3 (ACR3) (TC 2.A.59) family.</text>
</comment>
<dbReference type="AlphaFoldDB" id="A0A511ZAP9"/>
<feature type="transmembrane region" description="Helical" evidence="8">
    <location>
        <begin position="228"/>
        <end position="251"/>
    </location>
</feature>
<dbReference type="GO" id="GO:0015105">
    <property type="term" value="F:arsenite transmembrane transporter activity"/>
    <property type="evidence" value="ECO:0007669"/>
    <property type="project" value="TreeGrafter"/>
</dbReference>
<feature type="transmembrane region" description="Helical" evidence="8">
    <location>
        <begin position="12"/>
        <end position="30"/>
    </location>
</feature>
<evidence type="ECO:0000256" key="5">
    <source>
        <dbReference type="ARBA" id="ARBA00022692"/>
    </source>
</evidence>
<evidence type="ECO:0000256" key="7">
    <source>
        <dbReference type="ARBA" id="ARBA00023136"/>
    </source>
</evidence>
<keyword evidence="10" id="KW-1185">Reference proteome</keyword>
<evidence type="ECO:0000256" key="4">
    <source>
        <dbReference type="ARBA" id="ARBA00022475"/>
    </source>
</evidence>
<dbReference type="Pfam" id="PF01758">
    <property type="entry name" value="SBF"/>
    <property type="match status" value="1"/>
</dbReference>
<evidence type="ECO:0000313" key="10">
    <source>
        <dbReference type="Proteomes" id="UP000321901"/>
    </source>
</evidence>
<feature type="transmembrane region" description="Helical" evidence="8">
    <location>
        <begin position="36"/>
        <end position="57"/>
    </location>
</feature>
<keyword evidence="5 8" id="KW-0812">Transmembrane</keyword>
<accession>A0A511ZAP9</accession>
<dbReference type="InterPro" id="IPR004706">
    <property type="entry name" value="Arsenical-R_Acr3"/>
</dbReference>
<proteinExistence type="inferred from homology"/>
<dbReference type="Proteomes" id="UP000321901">
    <property type="component" value="Unassembled WGS sequence"/>
</dbReference>
<protein>
    <submittedName>
        <fullName evidence="9">Arsenic resistance protein</fullName>
    </submittedName>
</protein>
<comment type="subcellular location">
    <subcellularLocation>
        <location evidence="1">Cell membrane</location>
        <topology evidence="1">Multi-pass membrane protein</topology>
    </subcellularLocation>
</comment>
<feature type="transmembrane region" description="Helical" evidence="8">
    <location>
        <begin position="127"/>
        <end position="147"/>
    </location>
</feature>
<evidence type="ECO:0000256" key="8">
    <source>
        <dbReference type="SAM" id="Phobius"/>
    </source>
</evidence>
<dbReference type="Gene3D" id="1.20.1530.20">
    <property type="match status" value="1"/>
</dbReference>
<feature type="transmembrane region" description="Helical" evidence="8">
    <location>
        <begin position="100"/>
        <end position="120"/>
    </location>
</feature>
<sequence>MITRDQLENNQVWIYVIVLLTAAGFGLIVPDSSGHLDITISVIIAILMFSMFSQIPFTSLKKSFANRRFIRALLTVNYIAVPIVVWLLSKLLPDYPPLLLGVYLVLLTPCIDYVIVFTALGRGNEKLILMSTPILFITQLILLPLYLWLFMGGDAAGIVEPVPFLEAFFGLIIIPLGIAIVIQLLARKSPIGNKILDLSAWLPVPFMALTLFVVVASQIGKLSAYMDLIIKVIPIYVAFMIVVPVVSRFIAKWFRLDIGSGRALIFSGSTRNSLVVLPLALALPDELSTPVAAVIVTQTIVELAGELIYIRLVPNLLLRKETKKIPKEQFRDER</sequence>
<dbReference type="InterPro" id="IPR038770">
    <property type="entry name" value="Na+/solute_symporter_sf"/>
</dbReference>
<evidence type="ECO:0000256" key="6">
    <source>
        <dbReference type="ARBA" id="ARBA00022989"/>
    </source>
</evidence>
<evidence type="ECO:0000313" key="9">
    <source>
        <dbReference type="EMBL" id="GEN84508.1"/>
    </source>
</evidence>
<keyword evidence="7 8" id="KW-0472">Membrane</keyword>
<dbReference type="OrthoDB" id="3254016at2"/>
<dbReference type="GO" id="GO:0015104">
    <property type="term" value="F:antimonite transmembrane transporter activity"/>
    <property type="evidence" value="ECO:0007669"/>
    <property type="project" value="TreeGrafter"/>
</dbReference>
<feature type="transmembrane region" description="Helical" evidence="8">
    <location>
        <begin position="198"/>
        <end position="216"/>
    </location>
</feature>
<reference evidence="9 10" key="1">
    <citation type="submission" date="2019-07" db="EMBL/GenBank/DDBJ databases">
        <title>Whole genome shotgun sequence of Sporosarcina luteola NBRC 105378.</title>
        <authorList>
            <person name="Hosoyama A."/>
            <person name="Uohara A."/>
            <person name="Ohji S."/>
            <person name="Ichikawa N."/>
        </authorList>
    </citation>
    <scope>NUCLEOTIDE SEQUENCE [LARGE SCALE GENOMIC DNA]</scope>
    <source>
        <strain evidence="9 10">NBRC 105378</strain>
    </source>
</reference>
<dbReference type="GO" id="GO:0015297">
    <property type="term" value="F:antiporter activity"/>
    <property type="evidence" value="ECO:0007669"/>
    <property type="project" value="InterPro"/>
</dbReference>